<comment type="similarity">
    <text evidence="1 4">Belongs to the tektin family.</text>
</comment>
<evidence type="ECO:0000256" key="1">
    <source>
        <dbReference type="ARBA" id="ARBA00007209"/>
    </source>
</evidence>
<dbReference type="GO" id="GO:0005634">
    <property type="term" value="C:nucleus"/>
    <property type="evidence" value="ECO:0007669"/>
    <property type="project" value="TreeGrafter"/>
</dbReference>
<dbReference type="PANTHER" id="PTHR19960:SF12">
    <property type="entry name" value="TEKTIN-4"/>
    <property type="match status" value="1"/>
</dbReference>
<keyword evidence="4" id="KW-0966">Cell projection</keyword>
<keyword evidence="2" id="KW-0963">Cytoplasm</keyword>
<gene>
    <name evidence="8" type="primary">LOC103504915</name>
</gene>
<keyword evidence="4" id="KW-0969">Cilium</keyword>
<feature type="region of interest" description="Disordered" evidence="6">
    <location>
        <begin position="41"/>
        <end position="63"/>
    </location>
</feature>
<dbReference type="STRING" id="121845.A0A1S3CTF7"/>
<dbReference type="Proteomes" id="UP000079169">
    <property type="component" value="Unplaced"/>
</dbReference>
<comment type="subcellular location">
    <subcellularLocation>
        <location evidence="4">Cytoplasm</location>
        <location evidence="4">Cytoskeleton</location>
        <location evidence="4">Cilium axoneme</location>
    </subcellularLocation>
</comment>
<dbReference type="GO" id="GO:0015630">
    <property type="term" value="C:microtubule cytoskeleton"/>
    <property type="evidence" value="ECO:0007669"/>
    <property type="project" value="UniProtKB-UniRule"/>
</dbReference>
<dbReference type="PRINTS" id="PR00511">
    <property type="entry name" value="TEKTIN"/>
</dbReference>
<dbReference type="GeneID" id="103504915"/>
<accession>A0A1S3CTF7</accession>
<feature type="coiled-coil region" evidence="5">
    <location>
        <begin position="133"/>
        <end position="160"/>
    </location>
</feature>
<evidence type="ECO:0000256" key="3">
    <source>
        <dbReference type="ARBA" id="ARBA00023054"/>
    </source>
</evidence>
<proteinExistence type="inferred from homology"/>
<feature type="region of interest" description="Disordered" evidence="6">
    <location>
        <begin position="1"/>
        <end position="21"/>
    </location>
</feature>
<evidence type="ECO:0000313" key="8">
    <source>
        <dbReference type="RefSeq" id="XP_008467436.2"/>
    </source>
</evidence>
<dbReference type="GO" id="GO:0060271">
    <property type="term" value="P:cilium assembly"/>
    <property type="evidence" value="ECO:0007669"/>
    <property type="project" value="UniProtKB-UniRule"/>
</dbReference>
<feature type="coiled-coil region" evidence="5">
    <location>
        <begin position="349"/>
        <end position="421"/>
    </location>
</feature>
<dbReference type="KEGG" id="dci:103504915"/>
<evidence type="ECO:0000256" key="5">
    <source>
        <dbReference type="SAM" id="Coils"/>
    </source>
</evidence>
<sequence>MAPEKEEPVCECETRDNNLPVTGSTLEPSLPANAFLCPGPGKSDGNSMPMSTADPARSWQGTAEDSWAKIVPPRPQVFERGLHMDLKREHDKSYLTEYNVKKELITTAMAGDANQKITQDHLSQRCMSIHSYIKLLEDAIDRLDQDIGVLQNRKQRLRSAMFGVHMVQNINSECLHIRSLRMEDDHLGDPPYQQLIQESNMVKDLDKLMADTLARIQDQIRDNMAVKSNLQLDWSNKTQAFNIDSHNLSLNIKSSSILSRASSARIPENQSTPISWENYTRENLNEAEITLAKSADVIAYLDGPILSQYVKEVREQADKVNNALATKVCAIDKTRETLEHELQKVVNHLGETETVIADLKNIIQNLEKALKVAQTRLSNRQARLSVENCQDDVQAGLLEEVKCLTTQISSLMDQLRQAETTQNGLLYARNKLESEIQVKRKSITVDNDRCNAVRAQYPSLVTLSGH</sequence>
<evidence type="ECO:0000256" key="4">
    <source>
        <dbReference type="RuleBase" id="RU367040"/>
    </source>
</evidence>
<protein>
    <recommendedName>
        <fullName evidence="4">Tektin</fullName>
    </recommendedName>
</protein>
<reference evidence="8" key="1">
    <citation type="submission" date="2025-08" db="UniProtKB">
        <authorList>
            <consortium name="RefSeq"/>
        </authorList>
    </citation>
    <scope>IDENTIFICATION</scope>
</reference>
<dbReference type="AlphaFoldDB" id="A0A1S3CTF7"/>
<dbReference type="InterPro" id="IPR048256">
    <property type="entry name" value="Tektin-like"/>
</dbReference>
<dbReference type="PaxDb" id="121845-A0A1S3CTF7"/>
<evidence type="ECO:0000313" key="7">
    <source>
        <dbReference type="Proteomes" id="UP000079169"/>
    </source>
</evidence>
<name>A0A1S3CTF7_DIACI</name>
<evidence type="ECO:0000256" key="6">
    <source>
        <dbReference type="SAM" id="MobiDB-lite"/>
    </source>
</evidence>
<dbReference type="RefSeq" id="XP_008467436.2">
    <property type="nucleotide sequence ID" value="XM_008469214.2"/>
</dbReference>
<keyword evidence="4" id="KW-0282">Flagellum</keyword>
<dbReference type="InterPro" id="IPR000435">
    <property type="entry name" value="Tektins"/>
</dbReference>
<evidence type="ECO:0000256" key="2">
    <source>
        <dbReference type="ARBA" id="ARBA00022490"/>
    </source>
</evidence>
<keyword evidence="7" id="KW-1185">Reference proteome</keyword>
<organism evidence="7 8">
    <name type="scientific">Diaphorina citri</name>
    <name type="common">Asian citrus psyllid</name>
    <dbReference type="NCBI Taxonomy" id="121845"/>
    <lineage>
        <taxon>Eukaryota</taxon>
        <taxon>Metazoa</taxon>
        <taxon>Ecdysozoa</taxon>
        <taxon>Arthropoda</taxon>
        <taxon>Hexapoda</taxon>
        <taxon>Insecta</taxon>
        <taxon>Pterygota</taxon>
        <taxon>Neoptera</taxon>
        <taxon>Paraneoptera</taxon>
        <taxon>Hemiptera</taxon>
        <taxon>Sternorrhyncha</taxon>
        <taxon>Psylloidea</taxon>
        <taxon>Psyllidae</taxon>
        <taxon>Diaphorininae</taxon>
        <taxon>Diaphorina</taxon>
    </lineage>
</organism>
<dbReference type="Pfam" id="PF03148">
    <property type="entry name" value="Tektin"/>
    <property type="match status" value="1"/>
</dbReference>
<dbReference type="GO" id="GO:0060294">
    <property type="term" value="P:cilium movement involved in cell motility"/>
    <property type="evidence" value="ECO:0007669"/>
    <property type="project" value="UniProtKB-UniRule"/>
</dbReference>
<keyword evidence="3 5" id="KW-0175">Coiled coil</keyword>
<dbReference type="PANTHER" id="PTHR19960">
    <property type="entry name" value="TEKTIN"/>
    <property type="match status" value="1"/>
</dbReference>
<feature type="compositionally biased region" description="Basic and acidic residues" evidence="6">
    <location>
        <begin position="1"/>
        <end position="16"/>
    </location>
</feature>
<dbReference type="GO" id="GO:0005930">
    <property type="term" value="C:axoneme"/>
    <property type="evidence" value="ECO:0007669"/>
    <property type="project" value="UniProtKB-SubCell"/>
</dbReference>